<dbReference type="EMBL" id="CP064812">
    <property type="protein sequence ID" value="QPG74168.1"/>
    <property type="molecule type" value="Genomic_DNA"/>
</dbReference>
<feature type="domain" description="Nuclear speckle splicing regulatory protein 1 N-terminal" evidence="5">
    <location>
        <begin position="44"/>
        <end position="145"/>
    </location>
</feature>
<feature type="compositionally biased region" description="Basic and acidic residues" evidence="4">
    <location>
        <begin position="23"/>
        <end position="32"/>
    </location>
</feature>
<evidence type="ECO:0000256" key="2">
    <source>
        <dbReference type="ARBA" id="ARBA00023054"/>
    </source>
</evidence>
<dbReference type="InterPro" id="IPR018612">
    <property type="entry name" value="NSRP1_N"/>
</dbReference>
<dbReference type="PANTHER" id="PTHR31938:SF4">
    <property type="entry name" value="NUCLEAR SPECKLE SPLICING REGULATORY PROTEIN 1"/>
    <property type="match status" value="1"/>
</dbReference>
<proteinExistence type="inferred from homology"/>
<feature type="region of interest" description="Disordered" evidence="4">
    <location>
        <begin position="64"/>
        <end position="87"/>
    </location>
</feature>
<dbReference type="KEGG" id="bnn:FOA43_001492"/>
<evidence type="ECO:0000256" key="4">
    <source>
        <dbReference type="SAM" id="MobiDB-lite"/>
    </source>
</evidence>
<feature type="compositionally biased region" description="Basic and acidic residues" evidence="4">
    <location>
        <begin position="166"/>
        <end position="179"/>
    </location>
</feature>
<dbReference type="InterPro" id="IPR042816">
    <property type="entry name" value="Nsrp1"/>
</dbReference>
<feature type="region of interest" description="Disordered" evidence="4">
    <location>
        <begin position="166"/>
        <end position="186"/>
    </location>
</feature>
<dbReference type="Pfam" id="PF09745">
    <property type="entry name" value="NSRP1_N"/>
    <property type="match status" value="1"/>
</dbReference>
<feature type="compositionally biased region" description="Basic and acidic residues" evidence="4">
    <location>
        <begin position="39"/>
        <end position="48"/>
    </location>
</feature>
<dbReference type="RefSeq" id="XP_038777733.1">
    <property type="nucleotide sequence ID" value="XM_038921805.1"/>
</dbReference>
<keyword evidence="7" id="KW-1185">Reference proteome</keyword>
<protein>
    <recommendedName>
        <fullName evidence="5">Nuclear speckle splicing regulatory protein 1 N-terminal domain-containing protein</fullName>
    </recommendedName>
</protein>
<feature type="coiled-coil region" evidence="3">
    <location>
        <begin position="89"/>
        <end position="147"/>
    </location>
</feature>
<evidence type="ECO:0000259" key="5">
    <source>
        <dbReference type="Pfam" id="PF09745"/>
    </source>
</evidence>
<comment type="similarity">
    <text evidence="1">Belongs to the NSRP1 family.</text>
</comment>
<organism evidence="6 7">
    <name type="scientific">Eeniella nana</name>
    <name type="common">Yeast</name>
    <name type="synonym">Brettanomyces nanus</name>
    <dbReference type="NCBI Taxonomy" id="13502"/>
    <lineage>
        <taxon>Eukaryota</taxon>
        <taxon>Fungi</taxon>
        <taxon>Dikarya</taxon>
        <taxon>Ascomycota</taxon>
        <taxon>Saccharomycotina</taxon>
        <taxon>Pichiomycetes</taxon>
        <taxon>Pichiales</taxon>
        <taxon>Pichiaceae</taxon>
        <taxon>Brettanomyces</taxon>
    </lineage>
</organism>
<name>A0A875RZL1_EENNA</name>
<dbReference type="GeneID" id="62194893"/>
<reference evidence="6" key="1">
    <citation type="submission" date="2020-10" db="EMBL/GenBank/DDBJ databases">
        <authorList>
            <person name="Roach M.J.R."/>
        </authorList>
    </citation>
    <scope>NUCLEOTIDE SEQUENCE</scope>
    <source>
        <strain evidence="6">CBS 1945</strain>
    </source>
</reference>
<dbReference type="GO" id="GO:0000381">
    <property type="term" value="P:regulation of alternative mRNA splicing, via spliceosome"/>
    <property type="evidence" value="ECO:0007669"/>
    <property type="project" value="InterPro"/>
</dbReference>
<dbReference type="PANTHER" id="PTHR31938">
    <property type="entry name" value="NUCLEAR SPECKLE SPLICING REGULATORY PROTEIN 1"/>
    <property type="match status" value="1"/>
</dbReference>
<feature type="compositionally biased region" description="Low complexity" evidence="4">
    <location>
        <begin position="66"/>
        <end position="77"/>
    </location>
</feature>
<dbReference type="AlphaFoldDB" id="A0A875RZL1"/>
<dbReference type="Proteomes" id="UP000662931">
    <property type="component" value="Chromosome 1"/>
</dbReference>
<evidence type="ECO:0000313" key="6">
    <source>
        <dbReference type="EMBL" id="QPG74168.1"/>
    </source>
</evidence>
<accession>A0A875RZL1</accession>
<sequence length="236" mass="27497">MTPPIKQKNLFGQNFDDNESDSDNDRRNDQRQYMKRAQRRVESAEKDLATEDTSVYSYDEVYDQISSSNKSRRTGSSQKSSRYIEGLRNAKKERELEKLRRIEDKIKQSQQKVITDESLRSKEAFVTESYKKYKDKLNKKVAEMNEEVRTVPEITFERTLLDMYGTEKENSKGENKNSHEPPLVPKAAQSCALGGGLNVRKKPSLLNAKLVKFLVSRITPEELEAYKQRYLLRKRS</sequence>
<evidence type="ECO:0000256" key="3">
    <source>
        <dbReference type="SAM" id="Coils"/>
    </source>
</evidence>
<evidence type="ECO:0000313" key="7">
    <source>
        <dbReference type="Proteomes" id="UP000662931"/>
    </source>
</evidence>
<feature type="region of interest" description="Disordered" evidence="4">
    <location>
        <begin position="1"/>
        <end position="48"/>
    </location>
</feature>
<evidence type="ECO:0000256" key="1">
    <source>
        <dbReference type="ARBA" id="ARBA00010126"/>
    </source>
</evidence>
<keyword evidence="2 3" id="KW-0175">Coiled coil</keyword>
<gene>
    <name evidence="6" type="ORF">FOA43_001492</name>
</gene>